<evidence type="ECO:0000256" key="4">
    <source>
        <dbReference type="PIRSR" id="PIRSR005902-1"/>
    </source>
</evidence>
<feature type="binding site" evidence="4">
    <location>
        <position position="6"/>
    </location>
    <ligand>
        <name>a divalent metal cation</name>
        <dbReference type="ChEBI" id="CHEBI:60240"/>
        <label>1</label>
    </ligand>
</feature>
<dbReference type="FunFam" id="3.20.20.140:FF:000005">
    <property type="entry name" value="TatD family hydrolase"/>
    <property type="match status" value="1"/>
</dbReference>
<dbReference type="InterPro" id="IPR018228">
    <property type="entry name" value="DNase_TatD-rel_CS"/>
</dbReference>
<evidence type="ECO:0000313" key="7">
    <source>
        <dbReference type="Proteomes" id="UP000215450"/>
    </source>
</evidence>
<feature type="binding site" evidence="4">
    <location>
        <position position="8"/>
    </location>
    <ligand>
        <name>a divalent metal cation</name>
        <dbReference type="ChEBI" id="CHEBI:60240"/>
        <label>1</label>
    </ligand>
</feature>
<dbReference type="GO" id="GO:0005829">
    <property type="term" value="C:cytosol"/>
    <property type="evidence" value="ECO:0007669"/>
    <property type="project" value="TreeGrafter"/>
</dbReference>
<dbReference type="EMBL" id="FXUV02000018">
    <property type="protein sequence ID" value="SNB63630.1"/>
    <property type="molecule type" value="Genomic_DNA"/>
</dbReference>
<comment type="similarity">
    <text evidence="1">Belongs to the metallo-dependent hydrolases superfamily. TatD-type hydrolase family.</text>
</comment>
<reference evidence="5" key="1">
    <citation type="submission" date="2017-05" db="EMBL/GenBank/DDBJ databases">
        <authorList>
            <person name="Song R."/>
            <person name="Chenine A.L."/>
            <person name="Ruprecht R.M."/>
        </authorList>
    </citation>
    <scope>NUCLEOTIDE SEQUENCE</scope>
    <source>
        <strain evidence="5">Kingella_eburonensis</strain>
    </source>
</reference>
<dbReference type="STRING" id="1522312.GCA_900177895_01485"/>
<feature type="binding site" evidence="4">
    <location>
        <position position="203"/>
    </location>
    <ligand>
        <name>a divalent metal cation</name>
        <dbReference type="ChEBI" id="CHEBI:60240"/>
        <label>1</label>
    </ligand>
</feature>
<dbReference type="EMBL" id="FXUV01000016">
    <property type="protein sequence ID" value="SMQ12160.1"/>
    <property type="molecule type" value="Genomic_DNA"/>
</dbReference>
<dbReference type="SUPFAM" id="SSF51556">
    <property type="entry name" value="Metallo-dependent hydrolases"/>
    <property type="match status" value="1"/>
</dbReference>
<keyword evidence="3 5" id="KW-0378">Hydrolase</keyword>
<feature type="binding site" evidence="4">
    <location>
        <position position="129"/>
    </location>
    <ligand>
        <name>a divalent metal cation</name>
        <dbReference type="ChEBI" id="CHEBI:60240"/>
        <label>2</label>
    </ligand>
</feature>
<feature type="binding site" evidence="4">
    <location>
        <position position="153"/>
    </location>
    <ligand>
        <name>a divalent metal cation</name>
        <dbReference type="ChEBI" id="CHEBI:60240"/>
        <label>2</label>
    </ligand>
</feature>
<sequence length="248" mass="27758">MFTDTHCHLTDVAFAQTQPEIIAQAQQANVSGCIVPAAQFTDWQNILALKQTFVRRKAIGIHPWFAAEWNETISRSLKNTLAENPELWLGEIGLDFHRATTPEAREQQQHVFRLQIEIAQQSHRPVILHNLKSTQTLVQILRETKFAHGGIAHAFSGSMEEARLLTEQGLLIGLGSLLLNPNAKKVRQLAAQLPLEQIVLETDSPFMLRDTLNTPANTRKVAEIVAELRGISLVELAAQCERNLQRLG</sequence>
<evidence type="ECO:0000313" key="6">
    <source>
        <dbReference type="EMBL" id="SNB63630.1"/>
    </source>
</evidence>
<dbReference type="OrthoDB" id="9810005at2"/>
<dbReference type="Gene3D" id="3.20.20.140">
    <property type="entry name" value="Metal-dependent hydrolases"/>
    <property type="match status" value="1"/>
</dbReference>
<feature type="binding site" evidence="4">
    <location>
        <position position="91"/>
    </location>
    <ligand>
        <name>a divalent metal cation</name>
        <dbReference type="ChEBI" id="CHEBI:60240"/>
        <label>1</label>
    </ligand>
</feature>
<evidence type="ECO:0000313" key="5">
    <source>
        <dbReference type="EMBL" id="SMQ12160.1"/>
    </source>
</evidence>
<dbReference type="CDD" id="cd01310">
    <property type="entry name" value="TatD_DNAse"/>
    <property type="match status" value="1"/>
</dbReference>
<dbReference type="PANTHER" id="PTHR46124">
    <property type="entry name" value="D-AMINOACYL-TRNA DEACYLASE"/>
    <property type="match status" value="1"/>
</dbReference>
<dbReference type="AlphaFoldDB" id="A0A238HE92"/>
<keyword evidence="2 4" id="KW-0479">Metal-binding</keyword>
<evidence type="ECO:0000256" key="3">
    <source>
        <dbReference type="ARBA" id="ARBA00022801"/>
    </source>
</evidence>
<evidence type="ECO:0000256" key="2">
    <source>
        <dbReference type="ARBA" id="ARBA00022723"/>
    </source>
</evidence>
<evidence type="ECO:0000256" key="1">
    <source>
        <dbReference type="ARBA" id="ARBA00009275"/>
    </source>
</evidence>
<keyword evidence="7" id="KW-1185">Reference proteome</keyword>
<dbReference type="PANTHER" id="PTHR46124:SF3">
    <property type="entry name" value="HYDROLASE"/>
    <property type="match status" value="1"/>
</dbReference>
<dbReference type="PIRSF" id="PIRSF005902">
    <property type="entry name" value="DNase_TatD"/>
    <property type="match status" value="1"/>
</dbReference>
<dbReference type="GO" id="GO:0046872">
    <property type="term" value="F:metal ion binding"/>
    <property type="evidence" value="ECO:0007669"/>
    <property type="project" value="UniProtKB-KW"/>
</dbReference>
<name>A0A238HE92_9NEIS</name>
<dbReference type="InterPro" id="IPR032466">
    <property type="entry name" value="Metal_Hydrolase"/>
</dbReference>
<gene>
    <name evidence="5" type="primary">yjjV</name>
    <name evidence="6" type="ORF">KEBURONENSIS_01094</name>
    <name evidence="5" type="ORF">KEBURONENSIS_01170</name>
</gene>
<dbReference type="InterPro" id="IPR001130">
    <property type="entry name" value="TatD-like"/>
</dbReference>
<accession>A0A238HE92</accession>
<proteinExistence type="inferred from homology"/>
<dbReference type="EC" id="3.1.21.-" evidence="5"/>
<protein>
    <submittedName>
        <fullName evidence="5">Putative deoxyribonuclease YjjV</fullName>
        <ecNumber evidence="5">3.1.21.-</ecNumber>
    </submittedName>
</protein>
<dbReference type="GO" id="GO:0016788">
    <property type="term" value="F:hydrolase activity, acting on ester bonds"/>
    <property type="evidence" value="ECO:0007669"/>
    <property type="project" value="InterPro"/>
</dbReference>
<dbReference type="Proteomes" id="UP000215450">
    <property type="component" value="Unassembled WGS sequence"/>
</dbReference>
<dbReference type="Pfam" id="PF01026">
    <property type="entry name" value="TatD_DNase"/>
    <property type="match status" value="1"/>
</dbReference>
<dbReference type="PROSITE" id="PS01091">
    <property type="entry name" value="TATD_3"/>
    <property type="match status" value="1"/>
</dbReference>
<organism evidence="5">
    <name type="scientific">Kingella negevensis</name>
    <dbReference type="NCBI Taxonomy" id="1522312"/>
    <lineage>
        <taxon>Bacteria</taxon>
        <taxon>Pseudomonadati</taxon>
        <taxon>Pseudomonadota</taxon>
        <taxon>Betaproteobacteria</taxon>
        <taxon>Neisseriales</taxon>
        <taxon>Neisseriaceae</taxon>
        <taxon>Kingella</taxon>
    </lineage>
</organism>
<dbReference type="RefSeq" id="WP_095062344.1">
    <property type="nucleotide sequence ID" value="NZ_CP123447.1"/>
</dbReference>
<reference evidence="6 7" key="2">
    <citation type="submission" date="2017-06" db="EMBL/GenBank/DDBJ databases">
        <authorList>
            <person name="Kim H.J."/>
            <person name="Triplett B.A."/>
        </authorList>
    </citation>
    <scope>NUCLEOTIDE SEQUENCE [LARGE SCALE GENOMIC DNA]</scope>
    <source>
        <strain evidence="6">Kingella_eburonensis</strain>
    </source>
</reference>